<keyword evidence="1" id="KW-0812">Transmembrane</keyword>
<reference evidence="2" key="1">
    <citation type="journal article" date="2022" name="Front. Genet.">
        <title>Chromosome-Scale Assembly of the Dendrobium nobile Genome Provides Insights Into the Molecular Mechanism of the Biosynthesis of the Medicinal Active Ingredient of Dendrobium.</title>
        <authorList>
            <person name="Xu Q."/>
            <person name="Niu S.-C."/>
            <person name="Li K.-L."/>
            <person name="Zheng P.-J."/>
            <person name="Zhang X.-J."/>
            <person name="Jia Y."/>
            <person name="Liu Y."/>
            <person name="Niu Y.-X."/>
            <person name="Yu L.-H."/>
            <person name="Chen D.-F."/>
            <person name="Zhang G.-Q."/>
        </authorList>
    </citation>
    <scope>NUCLEOTIDE SEQUENCE</scope>
    <source>
        <tissue evidence="2">Leaf</tissue>
    </source>
</reference>
<organism evidence="2 3">
    <name type="scientific">Dendrobium nobile</name>
    <name type="common">Orchid</name>
    <dbReference type="NCBI Taxonomy" id="94219"/>
    <lineage>
        <taxon>Eukaryota</taxon>
        <taxon>Viridiplantae</taxon>
        <taxon>Streptophyta</taxon>
        <taxon>Embryophyta</taxon>
        <taxon>Tracheophyta</taxon>
        <taxon>Spermatophyta</taxon>
        <taxon>Magnoliopsida</taxon>
        <taxon>Liliopsida</taxon>
        <taxon>Asparagales</taxon>
        <taxon>Orchidaceae</taxon>
        <taxon>Epidendroideae</taxon>
        <taxon>Malaxideae</taxon>
        <taxon>Dendrobiinae</taxon>
        <taxon>Dendrobium</taxon>
    </lineage>
</organism>
<dbReference type="Proteomes" id="UP000829196">
    <property type="component" value="Unassembled WGS sequence"/>
</dbReference>
<gene>
    <name evidence="2" type="ORF">KFK09_009419</name>
</gene>
<keyword evidence="1" id="KW-1133">Transmembrane helix</keyword>
<evidence type="ECO:0008006" key="4">
    <source>
        <dbReference type="Google" id="ProtNLM"/>
    </source>
</evidence>
<dbReference type="AlphaFoldDB" id="A0A8T3BKV8"/>
<evidence type="ECO:0000313" key="3">
    <source>
        <dbReference type="Proteomes" id="UP000829196"/>
    </source>
</evidence>
<keyword evidence="3" id="KW-1185">Reference proteome</keyword>
<keyword evidence="1" id="KW-0472">Membrane</keyword>
<comment type="caution">
    <text evidence="2">The sequence shown here is derived from an EMBL/GenBank/DDBJ whole genome shotgun (WGS) entry which is preliminary data.</text>
</comment>
<name>A0A8T3BKV8_DENNO</name>
<sequence>MDNCKPDTFPFPIKALKSPTSDLEFDNLELYRHLVGSLQYLTITLPYIYFAVHKLCQAMHIPPLTHFHLLKHFLGYIKGTLNLGLSILPSDLQLRAYFDSNWAGDSLIENLLPIAVPFLAALLFH</sequence>
<dbReference type="OrthoDB" id="1298796at2759"/>
<dbReference type="EMBL" id="JAGYWB010000008">
    <property type="protein sequence ID" value="KAI0513399.1"/>
    <property type="molecule type" value="Genomic_DNA"/>
</dbReference>
<evidence type="ECO:0000313" key="2">
    <source>
        <dbReference type="EMBL" id="KAI0513399.1"/>
    </source>
</evidence>
<proteinExistence type="predicted"/>
<evidence type="ECO:0000256" key="1">
    <source>
        <dbReference type="SAM" id="Phobius"/>
    </source>
</evidence>
<dbReference type="PANTHER" id="PTHR11439">
    <property type="entry name" value="GAG-POL-RELATED RETROTRANSPOSON"/>
    <property type="match status" value="1"/>
</dbReference>
<dbReference type="PANTHER" id="PTHR11439:SF455">
    <property type="entry name" value="RLK (RECEPTOR-LIKE PROTEIN KINASE) 8, PUTATIVE-RELATED"/>
    <property type="match status" value="1"/>
</dbReference>
<accession>A0A8T3BKV8</accession>
<protein>
    <recommendedName>
        <fullName evidence="4">Mitochondrial protein</fullName>
    </recommendedName>
</protein>
<feature type="transmembrane region" description="Helical" evidence="1">
    <location>
        <begin position="30"/>
        <end position="52"/>
    </location>
</feature>